<evidence type="ECO:0000256" key="1">
    <source>
        <dbReference type="SAM" id="SignalP"/>
    </source>
</evidence>
<comment type="caution">
    <text evidence="2">The sequence shown here is derived from an EMBL/GenBank/DDBJ whole genome shotgun (WGS) entry which is preliminary data.</text>
</comment>
<feature type="signal peptide" evidence="1">
    <location>
        <begin position="1"/>
        <end position="27"/>
    </location>
</feature>
<dbReference type="Proteomes" id="UP001369086">
    <property type="component" value="Unassembled WGS sequence"/>
</dbReference>
<feature type="non-terminal residue" evidence="2">
    <location>
        <position position="1"/>
    </location>
</feature>
<accession>A0ABR0YZA4</accession>
<evidence type="ECO:0000313" key="2">
    <source>
        <dbReference type="EMBL" id="KAK6477808.1"/>
    </source>
</evidence>
<organism evidence="2 3">
    <name type="scientific">Huso huso</name>
    <name type="common">Beluga</name>
    <name type="synonym">Acipenser huso</name>
    <dbReference type="NCBI Taxonomy" id="61971"/>
    <lineage>
        <taxon>Eukaryota</taxon>
        <taxon>Metazoa</taxon>
        <taxon>Chordata</taxon>
        <taxon>Craniata</taxon>
        <taxon>Vertebrata</taxon>
        <taxon>Euteleostomi</taxon>
        <taxon>Actinopterygii</taxon>
        <taxon>Chondrostei</taxon>
        <taxon>Acipenseriformes</taxon>
        <taxon>Acipenseridae</taxon>
        <taxon>Huso</taxon>
    </lineage>
</organism>
<evidence type="ECO:0000313" key="3">
    <source>
        <dbReference type="Proteomes" id="UP001369086"/>
    </source>
</evidence>
<sequence>IIVLSARWRWFCCPMLARFALLSGSRCSEIIMNNKRLKMTGLTDAHAEDLCSAHSLQQLLTDLRLSDCKLINVSVPGLRRFIQNYNNLQHFGLRHFRLSEEEVEDLCSTLCTMQTLRSVKLTVDRLTERCAASLNLLQKCDNVSSLQVTCNMKLDSGMRVLQEGKRNPGVLKVTKRHVIPDVLWALMVPVVAHMVCGPRNPLCHPEDYINKDS</sequence>
<name>A0ABR0YZA4_HUSHU</name>
<protein>
    <submittedName>
        <fullName evidence="2">Uncharacterized protein</fullName>
    </submittedName>
</protein>
<gene>
    <name evidence="2" type="ORF">HHUSO_G21413</name>
</gene>
<feature type="chain" id="PRO_5045437569" evidence="1">
    <location>
        <begin position="28"/>
        <end position="213"/>
    </location>
</feature>
<proteinExistence type="predicted"/>
<keyword evidence="1" id="KW-0732">Signal</keyword>
<keyword evidence="3" id="KW-1185">Reference proteome</keyword>
<reference evidence="2 3" key="1">
    <citation type="submission" date="2021-05" db="EMBL/GenBank/DDBJ databases">
        <authorList>
            <person name="Zahm M."/>
            <person name="Klopp C."/>
            <person name="Cabau C."/>
            <person name="Kuhl H."/>
            <person name="Suciu R."/>
            <person name="Ciorpac M."/>
            <person name="Holostenco D."/>
            <person name="Gessner J."/>
            <person name="Wuertz S."/>
            <person name="Hohne C."/>
            <person name="Stock M."/>
            <person name="Gislard M."/>
            <person name="Lluch J."/>
            <person name="Milhes M."/>
            <person name="Lampietro C."/>
            <person name="Lopez Roques C."/>
            <person name="Donnadieu C."/>
            <person name="Du K."/>
            <person name="Schartl M."/>
            <person name="Guiguen Y."/>
        </authorList>
    </citation>
    <scope>NUCLEOTIDE SEQUENCE [LARGE SCALE GENOMIC DNA]</scope>
    <source>
        <strain evidence="2">Hh-F2</strain>
        <tissue evidence="2">Blood</tissue>
    </source>
</reference>
<dbReference type="Gene3D" id="3.80.10.10">
    <property type="entry name" value="Ribonuclease Inhibitor"/>
    <property type="match status" value="1"/>
</dbReference>
<dbReference type="EMBL" id="JAHFZB010000020">
    <property type="protein sequence ID" value="KAK6477808.1"/>
    <property type="molecule type" value="Genomic_DNA"/>
</dbReference>
<dbReference type="SUPFAM" id="SSF52047">
    <property type="entry name" value="RNI-like"/>
    <property type="match status" value="1"/>
</dbReference>
<dbReference type="InterPro" id="IPR032675">
    <property type="entry name" value="LRR_dom_sf"/>
</dbReference>